<dbReference type="InterPro" id="IPR011006">
    <property type="entry name" value="CheY-like_superfamily"/>
</dbReference>
<dbReference type="PROSITE" id="PS50110">
    <property type="entry name" value="RESPONSE_REGULATORY"/>
    <property type="match status" value="1"/>
</dbReference>
<dbReference type="PANTHER" id="PTHR44591">
    <property type="entry name" value="STRESS RESPONSE REGULATOR PROTEIN 1"/>
    <property type="match status" value="1"/>
</dbReference>
<evidence type="ECO:0000313" key="4">
    <source>
        <dbReference type="EMBL" id="BDG02003.1"/>
    </source>
</evidence>
<accession>A0ABN6MLT8</accession>
<dbReference type="EMBL" id="AP025591">
    <property type="protein sequence ID" value="BDG02003.1"/>
    <property type="molecule type" value="Genomic_DNA"/>
</dbReference>
<dbReference type="PANTHER" id="PTHR44591:SF3">
    <property type="entry name" value="RESPONSE REGULATORY DOMAIN-CONTAINING PROTEIN"/>
    <property type="match status" value="1"/>
</dbReference>
<dbReference type="Proteomes" id="UP001162891">
    <property type="component" value="Chromosome"/>
</dbReference>
<dbReference type="SUPFAM" id="SSF52172">
    <property type="entry name" value="CheY-like"/>
    <property type="match status" value="1"/>
</dbReference>
<sequence>MGVKVLIADDDRLVRTMVADLLGELGHAVVAAANGVEAVELAAREAPDVLILDFLMPRLSGLDALRQVRAAGVTAPAVLLTAISDGSLRAVEGADAVEILLEKPVTRRSLERALSRAARAR</sequence>
<evidence type="ECO:0000313" key="5">
    <source>
        <dbReference type="Proteomes" id="UP001162891"/>
    </source>
</evidence>
<evidence type="ECO:0000256" key="2">
    <source>
        <dbReference type="PROSITE-ProRule" id="PRU00169"/>
    </source>
</evidence>
<dbReference type="SMART" id="SM00448">
    <property type="entry name" value="REC"/>
    <property type="match status" value="1"/>
</dbReference>
<dbReference type="InterPro" id="IPR001789">
    <property type="entry name" value="Sig_transdc_resp-reg_receiver"/>
</dbReference>
<reference evidence="5" key="1">
    <citation type="journal article" date="2022" name="Int. J. Syst. Evol. Microbiol.">
        <title>Anaeromyxobacter oryzae sp. nov., Anaeromyxobacter diazotrophicus sp. nov. and Anaeromyxobacter paludicola sp. nov., isolated from paddy soils.</title>
        <authorList>
            <person name="Itoh H."/>
            <person name="Xu Z."/>
            <person name="Mise K."/>
            <person name="Masuda Y."/>
            <person name="Ushijima N."/>
            <person name="Hayakawa C."/>
            <person name="Shiratori Y."/>
            <person name="Senoo K."/>
        </authorList>
    </citation>
    <scope>NUCLEOTIDE SEQUENCE [LARGE SCALE GENOMIC DNA]</scope>
    <source>
        <strain evidence="5">Red232</strain>
    </source>
</reference>
<protein>
    <recommendedName>
        <fullName evidence="3">Response regulatory domain-containing protein</fullName>
    </recommendedName>
</protein>
<feature type="modified residue" description="4-aspartylphosphate" evidence="2">
    <location>
        <position position="53"/>
    </location>
</feature>
<evidence type="ECO:0000256" key="1">
    <source>
        <dbReference type="ARBA" id="ARBA00022553"/>
    </source>
</evidence>
<evidence type="ECO:0000259" key="3">
    <source>
        <dbReference type="PROSITE" id="PS50110"/>
    </source>
</evidence>
<feature type="domain" description="Response regulatory" evidence="3">
    <location>
        <begin position="4"/>
        <end position="118"/>
    </location>
</feature>
<gene>
    <name evidence="4" type="ORF">AMOR_09990</name>
</gene>
<keyword evidence="5" id="KW-1185">Reference proteome</keyword>
<dbReference type="Pfam" id="PF00072">
    <property type="entry name" value="Response_reg"/>
    <property type="match status" value="1"/>
</dbReference>
<name>A0ABN6MLT8_9BACT</name>
<dbReference type="InterPro" id="IPR050595">
    <property type="entry name" value="Bact_response_regulator"/>
</dbReference>
<organism evidence="4 5">
    <name type="scientific">Anaeromyxobacter oryzae</name>
    <dbReference type="NCBI Taxonomy" id="2918170"/>
    <lineage>
        <taxon>Bacteria</taxon>
        <taxon>Pseudomonadati</taxon>
        <taxon>Myxococcota</taxon>
        <taxon>Myxococcia</taxon>
        <taxon>Myxococcales</taxon>
        <taxon>Cystobacterineae</taxon>
        <taxon>Anaeromyxobacteraceae</taxon>
        <taxon>Anaeromyxobacter</taxon>
    </lineage>
</organism>
<proteinExistence type="predicted"/>
<keyword evidence="1 2" id="KW-0597">Phosphoprotein</keyword>
<dbReference type="RefSeq" id="WP_248359097.1">
    <property type="nucleotide sequence ID" value="NZ_AP025591.1"/>
</dbReference>
<dbReference type="Gene3D" id="3.40.50.2300">
    <property type="match status" value="1"/>
</dbReference>